<evidence type="ECO:0000256" key="1">
    <source>
        <dbReference type="ARBA" id="ARBA00001947"/>
    </source>
</evidence>
<dbReference type="GO" id="GO:0008270">
    <property type="term" value="F:zinc ion binding"/>
    <property type="evidence" value="ECO:0007669"/>
    <property type="project" value="InterPro"/>
</dbReference>
<dbReference type="SUPFAM" id="SSF51735">
    <property type="entry name" value="NAD(P)-binding Rossmann-fold domains"/>
    <property type="match status" value="1"/>
</dbReference>
<evidence type="ECO:0000256" key="4">
    <source>
        <dbReference type="ARBA" id="ARBA00022833"/>
    </source>
</evidence>
<feature type="domain" description="Enoyl reductase (ER)" evidence="7">
    <location>
        <begin position="7"/>
        <end position="342"/>
    </location>
</feature>
<dbReference type="Gene3D" id="3.90.180.10">
    <property type="entry name" value="Medium-chain alcohol dehydrogenases, catalytic domain"/>
    <property type="match status" value="1"/>
</dbReference>
<dbReference type="InterPro" id="IPR013149">
    <property type="entry name" value="ADH-like_C"/>
</dbReference>
<dbReference type="PANTHER" id="PTHR43161:SF9">
    <property type="entry name" value="SORBITOL DEHYDROGENASE"/>
    <property type="match status" value="1"/>
</dbReference>
<evidence type="ECO:0000256" key="5">
    <source>
        <dbReference type="ARBA" id="ARBA00023002"/>
    </source>
</evidence>
<dbReference type="Pfam" id="PF00107">
    <property type="entry name" value="ADH_zinc_N"/>
    <property type="match status" value="1"/>
</dbReference>
<dbReference type="CDD" id="cd08232">
    <property type="entry name" value="idonate-5-DH"/>
    <property type="match status" value="1"/>
</dbReference>
<dbReference type="Gene3D" id="3.40.50.720">
    <property type="entry name" value="NAD(P)-binding Rossmann-like Domain"/>
    <property type="match status" value="1"/>
</dbReference>
<keyword evidence="5" id="KW-0560">Oxidoreductase</keyword>
<dbReference type="Proteomes" id="UP000029995">
    <property type="component" value="Unassembled WGS sequence"/>
</dbReference>
<dbReference type="Pfam" id="PF08240">
    <property type="entry name" value="ADH_N"/>
    <property type="match status" value="1"/>
</dbReference>
<comment type="similarity">
    <text evidence="2 6">Belongs to the zinc-containing alcohol dehydrogenase family.</text>
</comment>
<protein>
    <submittedName>
        <fullName evidence="8">Phosphoesterase</fullName>
    </submittedName>
</protein>
<dbReference type="PANTHER" id="PTHR43161">
    <property type="entry name" value="SORBITOL DEHYDROGENASE"/>
    <property type="match status" value="1"/>
</dbReference>
<dbReference type="RefSeq" id="WP_034842635.1">
    <property type="nucleotide sequence ID" value="NZ_JANX01000288.1"/>
</dbReference>
<sequence>MFAAVLHQAKDLRIEDREAPSPAPGEVLVRFRAGGICGSDLAYYSKGKTGDFHLREPLILGHEMAGEVAEVAPDVEGLAVGQPVAVNPSRSCGRCEYCMAGLENQCLNMRFLGSASIFPHMQGAFREYIAVPARQCVPVPEHVSFAEASMAEPLAVSLHAVRRAGPLLGEEVLIVGCGPIGALVLLVARQAGARRITVVDLADKARAMALGLGADEAVDAKDEDRIAAWSRNRGRFGVVIEASGAPAGLDTALRAARARGRVVQLGNMPAGQSPVSANLVMSKELEYRGSFRFAEEYALAVEMIAGKRIDLAPLMTHRFPVRDADQAFQVALDRNQSMKVHLLDL</sequence>
<dbReference type="OrthoDB" id="9809185at2"/>
<dbReference type="PROSITE" id="PS00059">
    <property type="entry name" value="ADH_ZINC"/>
    <property type="match status" value="1"/>
</dbReference>
<dbReference type="InterPro" id="IPR020843">
    <property type="entry name" value="ER"/>
</dbReference>
<comment type="cofactor">
    <cofactor evidence="1 6">
        <name>Zn(2+)</name>
        <dbReference type="ChEBI" id="CHEBI:29105"/>
    </cofactor>
</comment>
<reference evidence="8 9" key="1">
    <citation type="submission" date="2014-01" db="EMBL/GenBank/DDBJ databases">
        <title>Genome sequence determination for a cystic fibrosis isolate, Inquilinus limosus.</title>
        <authorList>
            <person name="Pino M."/>
            <person name="Di Conza J."/>
            <person name="Gutkind G."/>
        </authorList>
    </citation>
    <scope>NUCLEOTIDE SEQUENCE [LARGE SCALE GENOMIC DNA]</scope>
    <source>
        <strain evidence="8 9">MP06</strain>
    </source>
</reference>
<proteinExistence type="inferred from homology"/>
<dbReference type="InterPro" id="IPR013154">
    <property type="entry name" value="ADH-like_N"/>
</dbReference>
<evidence type="ECO:0000313" key="8">
    <source>
        <dbReference type="EMBL" id="KGM32621.1"/>
    </source>
</evidence>
<dbReference type="InterPro" id="IPR036291">
    <property type="entry name" value="NAD(P)-bd_dom_sf"/>
</dbReference>
<keyword evidence="3 6" id="KW-0479">Metal-binding</keyword>
<organism evidence="8 9">
    <name type="scientific">Inquilinus limosus MP06</name>
    <dbReference type="NCBI Taxonomy" id="1398085"/>
    <lineage>
        <taxon>Bacteria</taxon>
        <taxon>Pseudomonadati</taxon>
        <taxon>Pseudomonadota</taxon>
        <taxon>Alphaproteobacteria</taxon>
        <taxon>Rhodospirillales</taxon>
        <taxon>Rhodospirillaceae</taxon>
        <taxon>Inquilinus</taxon>
    </lineage>
</organism>
<keyword evidence="4 6" id="KW-0862">Zinc</keyword>
<comment type="caution">
    <text evidence="8">The sequence shown here is derived from an EMBL/GenBank/DDBJ whole genome shotgun (WGS) entry which is preliminary data.</text>
</comment>
<name>A0A0A0D1K4_9PROT</name>
<accession>A0A0A0D1K4</accession>
<dbReference type="SUPFAM" id="SSF50129">
    <property type="entry name" value="GroES-like"/>
    <property type="match status" value="1"/>
</dbReference>
<dbReference type="InterPro" id="IPR002328">
    <property type="entry name" value="ADH_Zn_CS"/>
</dbReference>
<evidence type="ECO:0000313" key="9">
    <source>
        <dbReference type="Proteomes" id="UP000029995"/>
    </source>
</evidence>
<dbReference type="AlphaFoldDB" id="A0A0A0D1K4"/>
<gene>
    <name evidence="8" type="ORF">P409_20330</name>
</gene>
<evidence type="ECO:0000256" key="3">
    <source>
        <dbReference type="ARBA" id="ARBA00022723"/>
    </source>
</evidence>
<dbReference type="GO" id="GO:0016616">
    <property type="term" value="F:oxidoreductase activity, acting on the CH-OH group of donors, NAD or NADP as acceptor"/>
    <property type="evidence" value="ECO:0007669"/>
    <property type="project" value="UniProtKB-ARBA"/>
</dbReference>
<dbReference type="EMBL" id="JANX01000288">
    <property type="protein sequence ID" value="KGM32621.1"/>
    <property type="molecule type" value="Genomic_DNA"/>
</dbReference>
<evidence type="ECO:0000256" key="2">
    <source>
        <dbReference type="ARBA" id="ARBA00008072"/>
    </source>
</evidence>
<evidence type="ECO:0000259" key="7">
    <source>
        <dbReference type="SMART" id="SM00829"/>
    </source>
</evidence>
<evidence type="ECO:0000256" key="6">
    <source>
        <dbReference type="RuleBase" id="RU361277"/>
    </source>
</evidence>
<dbReference type="InterPro" id="IPR011032">
    <property type="entry name" value="GroES-like_sf"/>
</dbReference>
<dbReference type="SMART" id="SM00829">
    <property type="entry name" value="PKS_ER"/>
    <property type="match status" value="1"/>
</dbReference>